<dbReference type="GO" id="GO:0005524">
    <property type="term" value="F:ATP binding"/>
    <property type="evidence" value="ECO:0007669"/>
    <property type="project" value="UniProtKB-UniRule"/>
</dbReference>
<proteinExistence type="inferred from homology"/>
<comment type="caution">
    <text evidence="7">Lacks conserved residue(s) required for the propagation of feature annotation.</text>
</comment>
<evidence type="ECO:0000256" key="5">
    <source>
        <dbReference type="ARBA" id="ARBA00022741"/>
    </source>
</evidence>
<keyword evidence="6 7" id="KW-0460">Magnesium</keyword>
<dbReference type="EC" id="6.2.1.5" evidence="7"/>
<keyword evidence="5 7" id="KW-0547">Nucleotide-binding</keyword>
<dbReference type="InterPro" id="IPR005811">
    <property type="entry name" value="SUCC_ACL_C"/>
</dbReference>
<dbReference type="PANTHER" id="PTHR11815:SF10">
    <property type="entry name" value="SUCCINATE--COA LIGASE [GDP-FORMING] SUBUNIT BETA, MITOCHONDRIAL"/>
    <property type="match status" value="1"/>
</dbReference>
<reference evidence="10" key="1">
    <citation type="submission" date="2019-09" db="EMBL/GenBank/DDBJ databases">
        <authorList>
            <person name="Cremers G."/>
        </authorList>
    </citation>
    <scope>NUCLEOTIDE SEQUENCE [LARGE SCALE GENOMIC DNA]</scope>
    <source>
        <strain evidence="10">3B</strain>
    </source>
</reference>
<evidence type="ECO:0000259" key="9">
    <source>
        <dbReference type="PROSITE" id="PS50975"/>
    </source>
</evidence>
<comment type="subunit">
    <text evidence="7">Heterotetramer of two alpha and two beta subunits.</text>
</comment>
<keyword evidence="7 8" id="KW-0067">ATP-binding</keyword>
<keyword evidence="3 7" id="KW-0436">Ligase</keyword>
<comment type="caution">
    <text evidence="10">The sequence shown here is derived from an EMBL/GenBank/DDBJ whole genome shotgun (WGS) entry which is preliminary data.</text>
</comment>
<feature type="binding site" evidence="7">
    <location>
        <position position="46"/>
    </location>
    <ligand>
        <name>ATP</name>
        <dbReference type="ChEBI" id="CHEBI:30616"/>
    </ligand>
</feature>
<feature type="binding site" evidence="7">
    <location>
        <position position="109"/>
    </location>
    <ligand>
        <name>ATP</name>
        <dbReference type="ChEBI" id="CHEBI:30616"/>
    </ligand>
</feature>
<dbReference type="FunFam" id="3.30.470.20:FF:000002">
    <property type="entry name" value="Succinate--CoA ligase [ADP-forming] subunit beta"/>
    <property type="match status" value="1"/>
</dbReference>
<gene>
    <name evidence="7 10" type="primary">sucC</name>
    <name evidence="10" type="ORF">MAMC_00885</name>
</gene>
<dbReference type="SUPFAM" id="SSF52210">
    <property type="entry name" value="Succinyl-CoA synthetase domains"/>
    <property type="match status" value="1"/>
</dbReference>
<dbReference type="SUPFAM" id="SSF56059">
    <property type="entry name" value="Glutathione synthetase ATP-binding domain-like"/>
    <property type="match status" value="1"/>
</dbReference>
<dbReference type="FunFam" id="3.40.50.261:FF:000001">
    <property type="entry name" value="Succinate--CoA ligase [ADP-forming] subunit beta"/>
    <property type="match status" value="1"/>
</dbReference>
<comment type="function">
    <text evidence="7">Succinyl-CoA synthetase functions in the citric acid cycle (TCA), coupling the hydrolysis of succinyl-CoA to the synthesis of either ATP or GTP and thus represents the only step of substrate-level phosphorylation in the TCA. The beta subunit provides nucleotide specificity of the enzyme and binds the substrate succinate, while the binding sites for coenzyme A and phosphate are found in the alpha subunit.</text>
</comment>
<feature type="binding site" evidence="7">
    <location>
        <position position="220"/>
    </location>
    <ligand>
        <name>Mg(2+)</name>
        <dbReference type="ChEBI" id="CHEBI:18420"/>
    </ligand>
</feature>
<dbReference type="AlphaFoldDB" id="A0A5E6M9S7"/>
<comment type="catalytic activity">
    <reaction evidence="7">
        <text>succinate + ATP + CoA = succinyl-CoA + ADP + phosphate</text>
        <dbReference type="Rhea" id="RHEA:17661"/>
        <dbReference type="ChEBI" id="CHEBI:30031"/>
        <dbReference type="ChEBI" id="CHEBI:30616"/>
        <dbReference type="ChEBI" id="CHEBI:43474"/>
        <dbReference type="ChEBI" id="CHEBI:57287"/>
        <dbReference type="ChEBI" id="CHEBI:57292"/>
        <dbReference type="ChEBI" id="CHEBI:456216"/>
        <dbReference type="EC" id="6.2.1.5"/>
    </reaction>
</comment>
<dbReference type="GO" id="GO:0004775">
    <property type="term" value="F:succinate-CoA ligase (ADP-forming) activity"/>
    <property type="evidence" value="ECO:0007669"/>
    <property type="project" value="UniProtKB-UniRule"/>
</dbReference>
<dbReference type="InterPro" id="IPR017866">
    <property type="entry name" value="Succ-CoA_synthase_bsu_CS"/>
</dbReference>
<evidence type="ECO:0000256" key="3">
    <source>
        <dbReference type="ARBA" id="ARBA00022598"/>
    </source>
</evidence>
<keyword evidence="4 7" id="KW-0479">Metal-binding</keyword>
<evidence type="ECO:0000256" key="6">
    <source>
        <dbReference type="ARBA" id="ARBA00022842"/>
    </source>
</evidence>
<comment type="pathway">
    <text evidence="7">Carbohydrate metabolism; tricarboxylic acid cycle; succinate from succinyl-CoA (ligase route): step 1/1.</text>
</comment>
<dbReference type="Pfam" id="PF08442">
    <property type="entry name" value="ATP-grasp_2"/>
    <property type="match status" value="1"/>
</dbReference>
<dbReference type="PROSITE" id="PS50975">
    <property type="entry name" value="ATP_GRASP"/>
    <property type="match status" value="1"/>
</dbReference>
<dbReference type="FunFam" id="3.30.1490.20:FF:000002">
    <property type="entry name" value="Succinate--CoA ligase [ADP-forming] subunit beta"/>
    <property type="match status" value="1"/>
</dbReference>
<dbReference type="OrthoDB" id="9802602at2"/>
<feature type="binding site" evidence="7">
    <location>
        <begin position="53"/>
        <end position="55"/>
    </location>
    <ligand>
        <name>ATP</name>
        <dbReference type="ChEBI" id="CHEBI:30616"/>
    </ligand>
</feature>
<evidence type="ECO:0000256" key="4">
    <source>
        <dbReference type="ARBA" id="ARBA00022723"/>
    </source>
</evidence>
<feature type="binding site" evidence="7">
    <location>
        <position position="271"/>
    </location>
    <ligand>
        <name>substrate</name>
        <note>ligand shared with subunit alpha</note>
    </ligand>
</feature>
<dbReference type="UniPathway" id="UPA00223">
    <property type="reaction ID" value="UER00999"/>
</dbReference>
<dbReference type="GO" id="GO:0006099">
    <property type="term" value="P:tricarboxylic acid cycle"/>
    <property type="evidence" value="ECO:0007669"/>
    <property type="project" value="UniProtKB-UniRule"/>
</dbReference>
<dbReference type="InterPro" id="IPR013815">
    <property type="entry name" value="ATP_grasp_subdomain_1"/>
</dbReference>
<evidence type="ECO:0000256" key="2">
    <source>
        <dbReference type="ARBA" id="ARBA00022532"/>
    </source>
</evidence>
<evidence type="ECO:0000313" key="11">
    <source>
        <dbReference type="Proteomes" id="UP000381693"/>
    </source>
</evidence>
<dbReference type="Proteomes" id="UP000381693">
    <property type="component" value="Unassembled WGS sequence"/>
</dbReference>
<dbReference type="InterPro" id="IPR013650">
    <property type="entry name" value="ATP-grasp_succ-CoA_synth-type"/>
</dbReference>
<accession>A0A5E6M9S7</accession>
<dbReference type="PANTHER" id="PTHR11815">
    <property type="entry name" value="SUCCINYL-COA SYNTHETASE BETA CHAIN"/>
    <property type="match status" value="1"/>
</dbReference>
<dbReference type="EMBL" id="CABFUZ020000101">
    <property type="protein sequence ID" value="VVM05958.1"/>
    <property type="molecule type" value="Genomic_DNA"/>
</dbReference>
<dbReference type="Gene3D" id="3.30.470.20">
    <property type="entry name" value="ATP-grasp fold, B domain"/>
    <property type="match status" value="1"/>
</dbReference>
<feature type="binding site" evidence="7">
    <location>
        <begin position="328"/>
        <end position="330"/>
    </location>
    <ligand>
        <name>substrate</name>
        <note>ligand shared with subunit alpha</note>
    </ligand>
</feature>
<dbReference type="InterPro" id="IPR016102">
    <property type="entry name" value="Succinyl-CoA_synth-like"/>
</dbReference>
<evidence type="ECO:0000256" key="1">
    <source>
        <dbReference type="ARBA" id="ARBA00009182"/>
    </source>
</evidence>
<dbReference type="HAMAP" id="MF_00558">
    <property type="entry name" value="Succ_CoA_beta"/>
    <property type="match status" value="1"/>
</dbReference>
<keyword evidence="2 7" id="KW-0816">Tricarboxylic acid cycle</keyword>
<dbReference type="PROSITE" id="PS01217">
    <property type="entry name" value="SUCCINYL_COA_LIG_3"/>
    <property type="match status" value="1"/>
</dbReference>
<dbReference type="NCBIfam" id="TIGR01016">
    <property type="entry name" value="sucCoAbeta"/>
    <property type="match status" value="1"/>
</dbReference>
<evidence type="ECO:0000313" key="10">
    <source>
        <dbReference type="EMBL" id="VVM05958.1"/>
    </source>
</evidence>
<keyword evidence="11" id="KW-1185">Reference proteome</keyword>
<protein>
    <recommendedName>
        <fullName evidence="7">Succinate--CoA ligase [ADP-forming] subunit beta</fullName>
        <ecNumber evidence="7">6.2.1.5</ecNumber>
    </recommendedName>
    <alternativeName>
        <fullName evidence="7">Succinyl-CoA synthetase subunit beta</fullName>
        <shortName evidence="7">SCS-beta</shortName>
    </alternativeName>
</protein>
<dbReference type="Pfam" id="PF00549">
    <property type="entry name" value="Ligase_CoA"/>
    <property type="match status" value="1"/>
</dbReference>
<dbReference type="PIRSF" id="PIRSF001554">
    <property type="entry name" value="SucCS_beta"/>
    <property type="match status" value="1"/>
</dbReference>
<dbReference type="RefSeq" id="WP_142524951.1">
    <property type="nucleotide sequence ID" value="NZ_CABFUZ020000101.1"/>
</dbReference>
<dbReference type="InterPro" id="IPR005809">
    <property type="entry name" value="Succ_CoA_ligase-like_bsu"/>
</dbReference>
<sequence length="396" mass="42770">MNVFEYQARSLLARYGMPIPAGDVATTPEEARQVAVVLTDGPFVVKSQILAGGRGKGRFLNGFVGGVRLCSDANQVEEVARAMLGGVLVTRQTGPEGRRVDRVLVAKAPRILRELYLAILIDRECRCPVVMGSARGGVDIEEVAREDPEAIHRIRVDPQMGLWPYQARELGLRMGLRGPLLLQAADAIARLYHFFCDCDASLAEINPLAVVEDGKLAVIDAKVSFDENGLFRHPEIARYRTEVIEDGREAEATKAGLNYVGLSGDIGCMVNGAGLAMATMDILHRYGGTPANFLDVGGGADQDQVTKGFGILMKDPRVRAIFVHIFGGILRCDVIARGIVDAVSQVMPKVPIVVRLQGTNLEEGRAILRRSGMSIRTADDLADAAQMAVAAAKEPR</sequence>
<dbReference type="GO" id="GO:0042709">
    <property type="term" value="C:succinate-CoA ligase complex"/>
    <property type="evidence" value="ECO:0007669"/>
    <property type="project" value="TreeGrafter"/>
</dbReference>
<name>A0A5E6M9S7_9BACT</name>
<dbReference type="Gene3D" id="3.40.50.261">
    <property type="entry name" value="Succinyl-CoA synthetase domains"/>
    <property type="match status" value="1"/>
</dbReference>
<dbReference type="Gene3D" id="3.30.1490.20">
    <property type="entry name" value="ATP-grasp fold, A domain"/>
    <property type="match status" value="1"/>
</dbReference>
<feature type="binding site" evidence="7">
    <location>
        <position position="206"/>
    </location>
    <ligand>
        <name>Mg(2+)</name>
        <dbReference type="ChEBI" id="CHEBI:18420"/>
    </ligand>
</feature>
<evidence type="ECO:0000256" key="8">
    <source>
        <dbReference type="PROSITE-ProRule" id="PRU00409"/>
    </source>
</evidence>
<comment type="catalytic activity">
    <reaction evidence="7">
        <text>GTP + succinate + CoA = succinyl-CoA + GDP + phosphate</text>
        <dbReference type="Rhea" id="RHEA:22120"/>
        <dbReference type="ChEBI" id="CHEBI:30031"/>
        <dbReference type="ChEBI" id="CHEBI:37565"/>
        <dbReference type="ChEBI" id="CHEBI:43474"/>
        <dbReference type="ChEBI" id="CHEBI:57287"/>
        <dbReference type="ChEBI" id="CHEBI:57292"/>
        <dbReference type="ChEBI" id="CHEBI:58189"/>
    </reaction>
</comment>
<dbReference type="GO" id="GO:0000287">
    <property type="term" value="F:magnesium ion binding"/>
    <property type="evidence" value="ECO:0007669"/>
    <property type="project" value="UniProtKB-UniRule"/>
</dbReference>
<comment type="similarity">
    <text evidence="1 7">Belongs to the succinate/malate CoA ligase beta subunit family.</text>
</comment>
<dbReference type="NCBIfam" id="NF001913">
    <property type="entry name" value="PRK00696.1"/>
    <property type="match status" value="1"/>
</dbReference>
<feature type="binding site" evidence="7">
    <location>
        <position position="114"/>
    </location>
    <ligand>
        <name>ATP</name>
        <dbReference type="ChEBI" id="CHEBI:30616"/>
    </ligand>
</feature>
<evidence type="ECO:0000256" key="7">
    <source>
        <dbReference type="HAMAP-Rule" id="MF_00558"/>
    </source>
</evidence>
<dbReference type="InterPro" id="IPR011761">
    <property type="entry name" value="ATP-grasp"/>
</dbReference>
<organism evidence="10 11">
    <name type="scientific">Methylacidimicrobium cyclopophantes</name>
    <dbReference type="NCBI Taxonomy" id="1041766"/>
    <lineage>
        <taxon>Bacteria</taxon>
        <taxon>Pseudomonadati</taxon>
        <taxon>Verrucomicrobiota</taxon>
        <taxon>Methylacidimicrobium</taxon>
    </lineage>
</organism>
<feature type="domain" description="ATP-grasp" evidence="9">
    <location>
        <begin position="9"/>
        <end position="55"/>
    </location>
</feature>
<dbReference type="GO" id="GO:0004776">
    <property type="term" value="F:succinate-CoA ligase (GDP-forming) activity"/>
    <property type="evidence" value="ECO:0007669"/>
    <property type="project" value="RHEA"/>
</dbReference>
<dbReference type="GO" id="GO:0006104">
    <property type="term" value="P:succinyl-CoA metabolic process"/>
    <property type="evidence" value="ECO:0007669"/>
    <property type="project" value="TreeGrafter"/>
</dbReference>
<comment type="cofactor">
    <cofactor evidence="7">
        <name>Mg(2+)</name>
        <dbReference type="ChEBI" id="CHEBI:18420"/>
    </cofactor>
    <text evidence="7">Binds 1 Mg(2+) ion per subunit.</text>
</comment>